<dbReference type="AlphaFoldDB" id="W6UKX1"/>
<dbReference type="EMBL" id="APAU02000324">
    <property type="protein sequence ID" value="EUB54144.1"/>
    <property type="molecule type" value="Genomic_DNA"/>
</dbReference>
<reference evidence="2 3" key="1">
    <citation type="journal article" date="2013" name="Nat. Genet.">
        <title>The genome of the hydatid tapeworm Echinococcus granulosus.</title>
        <authorList>
            <person name="Zheng H."/>
            <person name="Zhang W."/>
            <person name="Zhang L."/>
            <person name="Zhang Z."/>
            <person name="Li J."/>
            <person name="Lu G."/>
            <person name="Zhu Y."/>
            <person name="Wang Y."/>
            <person name="Huang Y."/>
            <person name="Liu J."/>
            <person name="Kang H."/>
            <person name="Chen J."/>
            <person name="Wang L."/>
            <person name="Chen A."/>
            <person name="Yu S."/>
            <person name="Gao Z."/>
            <person name="Jin L."/>
            <person name="Gu W."/>
            <person name="Wang Z."/>
            <person name="Zhao L."/>
            <person name="Shi B."/>
            <person name="Wen H."/>
            <person name="Lin R."/>
            <person name="Jones M.K."/>
            <person name="Brejova B."/>
            <person name="Vinar T."/>
            <person name="Zhao G."/>
            <person name="McManus D.P."/>
            <person name="Chen Z."/>
            <person name="Zhou Y."/>
            <person name="Wang S."/>
        </authorList>
    </citation>
    <scope>NUCLEOTIDE SEQUENCE [LARGE SCALE GENOMIC DNA]</scope>
</reference>
<keyword evidence="3" id="KW-1185">Reference proteome</keyword>
<name>W6UKX1_ECHGR</name>
<proteinExistence type="predicted"/>
<sequence>MLRLLHRSISDTNTSARRRQHCSRLRSPTGGCEPSLQCASSLSREQSLVNEAKHETLAAPVTHFSLESVTTLWQCVPAALNRPIRHESICCDYCTAVFLTPTRQHGDDNTAHDFALLQAGVSRAFSVRHRFQGSSR</sequence>
<gene>
    <name evidence="2" type="ORF">EGR_10999</name>
</gene>
<feature type="region of interest" description="Disordered" evidence="1">
    <location>
        <begin position="1"/>
        <end position="31"/>
    </location>
</feature>
<evidence type="ECO:0000313" key="2">
    <source>
        <dbReference type="EMBL" id="EUB54144.1"/>
    </source>
</evidence>
<dbReference type="KEGG" id="egl:EGR_10999"/>
<organism evidence="2 3">
    <name type="scientific">Echinococcus granulosus</name>
    <name type="common">Hydatid tapeworm</name>
    <dbReference type="NCBI Taxonomy" id="6210"/>
    <lineage>
        <taxon>Eukaryota</taxon>
        <taxon>Metazoa</taxon>
        <taxon>Spiralia</taxon>
        <taxon>Lophotrochozoa</taxon>
        <taxon>Platyhelminthes</taxon>
        <taxon>Cestoda</taxon>
        <taxon>Eucestoda</taxon>
        <taxon>Cyclophyllidea</taxon>
        <taxon>Taeniidae</taxon>
        <taxon>Echinococcus</taxon>
        <taxon>Echinococcus granulosus group</taxon>
    </lineage>
</organism>
<comment type="caution">
    <text evidence="2">The sequence shown here is derived from an EMBL/GenBank/DDBJ whole genome shotgun (WGS) entry which is preliminary data.</text>
</comment>
<accession>W6UKX1</accession>
<dbReference type="RefSeq" id="XP_024345340.1">
    <property type="nucleotide sequence ID" value="XM_024500248.1"/>
</dbReference>
<evidence type="ECO:0000313" key="3">
    <source>
        <dbReference type="Proteomes" id="UP000019149"/>
    </source>
</evidence>
<protein>
    <submittedName>
        <fullName evidence="2">Uncharacterized protein</fullName>
    </submittedName>
</protein>
<evidence type="ECO:0000256" key="1">
    <source>
        <dbReference type="SAM" id="MobiDB-lite"/>
    </source>
</evidence>
<dbReference type="CTD" id="36346714"/>
<dbReference type="Proteomes" id="UP000019149">
    <property type="component" value="Unassembled WGS sequence"/>
</dbReference>
<dbReference type="GeneID" id="36346714"/>